<evidence type="ECO:0000313" key="2">
    <source>
        <dbReference type="Proteomes" id="UP000008206"/>
    </source>
</evidence>
<dbReference type="RefSeq" id="WP_013325279.1">
    <property type="nucleotide sequence ID" value="NC_014501.1"/>
</dbReference>
<dbReference type="eggNOG" id="ENOG5033146">
    <property type="taxonomic scope" value="Bacteria"/>
</dbReference>
<name>E0U836_GLOV7</name>
<protein>
    <recommendedName>
        <fullName evidence="3">Heterocyst frequency control protein PatD</fullName>
    </recommendedName>
</protein>
<dbReference type="AlphaFoldDB" id="E0U836"/>
<evidence type="ECO:0008006" key="3">
    <source>
        <dbReference type="Google" id="ProtNLM"/>
    </source>
</evidence>
<dbReference type="Proteomes" id="UP000008206">
    <property type="component" value="Chromosome"/>
</dbReference>
<organism evidence="1 2">
    <name type="scientific">Gloeothece verrucosa (strain PCC 7822)</name>
    <name type="common">Cyanothece sp. (strain PCC 7822)</name>
    <dbReference type="NCBI Taxonomy" id="497965"/>
    <lineage>
        <taxon>Bacteria</taxon>
        <taxon>Bacillati</taxon>
        <taxon>Cyanobacteriota</taxon>
        <taxon>Cyanophyceae</taxon>
        <taxon>Oscillatoriophycideae</taxon>
        <taxon>Chroococcales</taxon>
        <taxon>Aphanothecaceae</taxon>
        <taxon>Gloeothece</taxon>
        <taxon>Gloeothece verrucosa</taxon>
    </lineage>
</organism>
<dbReference type="OrthoDB" id="583449at2"/>
<dbReference type="KEGG" id="cyj:Cyan7822_5362"/>
<evidence type="ECO:0000313" key="1">
    <source>
        <dbReference type="EMBL" id="ADN17241.1"/>
    </source>
</evidence>
<gene>
    <name evidence="1" type="ordered locus">Cyan7822_5362</name>
</gene>
<accession>E0U836</accession>
<dbReference type="HOGENOM" id="CLU_158638_0_0_3"/>
<sequence>MLPKSVRQAYHSLLKTLLILQQHLEAKEPDVTGLQAIFEEIEQIFAAKILPLTSLEAPLELPERWQSIQTEIHRDWRLLRTDFLFWRTSSQRATAKTRLTLLKSRLARLIDYCQILDGEDKNTGVD</sequence>
<keyword evidence="2" id="KW-1185">Reference proteome</keyword>
<dbReference type="InterPro" id="IPR047810">
    <property type="entry name" value="PatD-like"/>
</dbReference>
<dbReference type="NCBIfam" id="NF037954">
    <property type="entry name" value="het_cyst_PatD"/>
    <property type="match status" value="1"/>
</dbReference>
<reference evidence="2" key="1">
    <citation type="journal article" date="2011" name="MBio">
        <title>Novel metabolic attributes of the genus Cyanothece, comprising a group of unicellular nitrogen-fixing Cyanobacteria.</title>
        <authorList>
            <person name="Bandyopadhyay A."/>
            <person name="Elvitigala T."/>
            <person name="Welsh E."/>
            <person name="Stockel J."/>
            <person name="Liberton M."/>
            <person name="Min H."/>
            <person name="Sherman L.A."/>
            <person name="Pakrasi H.B."/>
        </authorList>
    </citation>
    <scope>NUCLEOTIDE SEQUENCE [LARGE SCALE GENOMIC DNA]</scope>
    <source>
        <strain evidence="2">PCC 7822</strain>
    </source>
</reference>
<dbReference type="STRING" id="497965.Cyan7822_5362"/>
<dbReference type="EMBL" id="CP002198">
    <property type="protein sequence ID" value="ADN17241.1"/>
    <property type="molecule type" value="Genomic_DNA"/>
</dbReference>
<proteinExistence type="predicted"/>